<protein>
    <submittedName>
        <fullName evidence="3">Uncharacterized protein</fullName>
    </submittedName>
</protein>
<keyword evidence="1" id="KW-0175">Coiled coil</keyword>
<feature type="coiled-coil region" evidence="1">
    <location>
        <begin position="240"/>
        <end position="279"/>
    </location>
</feature>
<gene>
    <name evidence="3" type="ORF">DHEL01_v206231</name>
</gene>
<dbReference type="EMBL" id="MAVT02000495">
    <property type="protein sequence ID" value="POS75379.1"/>
    <property type="molecule type" value="Genomic_DNA"/>
</dbReference>
<keyword evidence="4" id="KW-1185">Reference proteome</keyword>
<evidence type="ECO:0000313" key="4">
    <source>
        <dbReference type="Proteomes" id="UP000094444"/>
    </source>
</evidence>
<dbReference type="AlphaFoldDB" id="A0A2P5HYS9"/>
<feature type="region of interest" description="Disordered" evidence="2">
    <location>
        <begin position="125"/>
        <end position="193"/>
    </location>
</feature>
<feature type="region of interest" description="Disordered" evidence="2">
    <location>
        <begin position="333"/>
        <end position="361"/>
    </location>
</feature>
<feature type="region of interest" description="Disordered" evidence="2">
    <location>
        <begin position="421"/>
        <end position="440"/>
    </location>
</feature>
<evidence type="ECO:0000256" key="1">
    <source>
        <dbReference type="SAM" id="Coils"/>
    </source>
</evidence>
<feature type="region of interest" description="Disordered" evidence="2">
    <location>
        <begin position="469"/>
        <end position="517"/>
    </location>
</feature>
<sequence>MCLLVPPRKGPKGHKNAKLKSSPEIKSVAIPAIPTYSRMPQPKPCASPVISPLCHTENLVDYLREKYPTESSTWEQYSHNLALRHLDEHVHTQFDQAKSATEGVGEGIQQIQERLEKMGQTLKGTDEAAKSARDLGEEAKKRRFAKADEQRKMREDAAEKELERLKGLIEKQERESEERKNKPAPKKGLEEPDVLKLINERDMRRELETLRGLQEGATPRQRKDCLAEADLVNILDQRDHEREHARLQALENQKAKVAKQAKQDDVKMQENRISEILEENEKRKEFERLKAFEADVLRQATGVYSRPSDTVATSLAEIERMIEKILQRHDLTRRFEEGPQARRTRRRQETSPVAEPNREAETQRTIVQILETLLERGHVDKATQLLEGLLYKTKQDSRSDRHWILTEVLAYVDEYFLPEQPEQRQQRQQRQQEPVRPGLYHHRRHDLNDIGCRFGCEASGPSSCPYNIHAPLPSRDGQPSLAPSSRWQPIRPRPRVVRPTTRPWEPETQRWQESPHF</sequence>
<feature type="compositionally biased region" description="Basic and acidic residues" evidence="2">
    <location>
        <begin position="504"/>
        <end position="517"/>
    </location>
</feature>
<evidence type="ECO:0000256" key="2">
    <source>
        <dbReference type="SAM" id="MobiDB-lite"/>
    </source>
</evidence>
<proteinExistence type="predicted"/>
<evidence type="ECO:0000313" key="3">
    <source>
        <dbReference type="EMBL" id="POS75379.1"/>
    </source>
</evidence>
<organism evidence="3 4">
    <name type="scientific">Diaporthe helianthi</name>
    <dbReference type="NCBI Taxonomy" id="158607"/>
    <lineage>
        <taxon>Eukaryota</taxon>
        <taxon>Fungi</taxon>
        <taxon>Dikarya</taxon>
        <taxon>Ascomycota</taxon>
        <taxon>Pezizomycotina</taxon>
        <taxon>Sordariomycetes</taxon>
        <taxon>Sordariomycetidae</taxon>
        <taxon>Diaporthales</taxon>
        <taxon>Diaporthaceae</taxon>
        <taxon>Diaporthe</taxon>
    </lineage>
</organism>
<reference evidence="3" key="1">
    <citation type="submission" date="2017-09" db="EMBL/GenBank/DDBJ databases">
        <title>Polyketide synthases of a Diaporthe helianthi virulent isolate.</title>
        <authorList>
            <person name="Baroncelli R."/>
        </authorList>
    </citation>
    <scope>NUCLEOTIDE SEQUENCE [LARGE SCALE GENOMIC DNA]</scope>
    <source>
        <strain evidence="3">7/96</strain>
    </source>
</reference>
<dbReference type="Proteomes" id="UP000094444">
    <property type="component" value="Unassembled WGS sequence"/>
</dbReference>
<name>A0A2P5HYS9_DIAHE</name>
<accession>A0A2P5HYS9</accession>
<feature type="compositionally biased region" description="Basic residues" evidence="2">
    <location>
        <begin position="9"/>
        <end position="18"/>
    </location>
</feature>
<comment type="caution">
    <text evidence="3">The sequence shown here is derived from an EMBL/GenBank/DDBJ whole genome shotgun (WGS) entry which is preliminary data.</text>
</comment>
<dbReference type="OrthoDB" id="5227645at2759"/>
<feature type="region of interest" description="Disordered" evidence="2">
    <location>
        <begin position="1"/>
        <end position="21"/>
    </location>
</feature>
<dbReference type="InParanoid" id="A0A2P5HYS9"/>